<gene>
    <name evidence="1" type="ORF">COB11_05375</name>
</gene>
<dbReference type="InterPro" id="IPR036412">
    <property type="entry name" value="HAD-like_sf"/>
</dbReference>
<dbReference type="AlphaFoldDB" id="A0A2A4YGC1"/>
<sequence>MFKKIFITLFCLCAVCVFSSESKERLKAVVFDYNGVISAFNQNDYRELCEKEWGEDIATLDVAYEEYKNTVKDANYCEDELWAFVSRWIGKEIPKGWIEKLTSFIEENFFNDPKMLSLIQDLKEKNLKIYLLTNSWAFQYKILKDKGDFDCFDEVFVSCVYGLSKPDPKFFKAVLAKTGHKASECFFIDDKKVNVEAA</sequence>
<dbReference type="EMBL" id="NVUU01000063">
    <property type="protein sequence ID" value="PCI93385.1"/>
    <property type="molecule type" value="Genomic_DNA"/>
</dbReference>
<reference evidence="2" key="1">
    <citation type="submission" date="2017-08" db="EMBL/GenBank/DDBJ databases">
        <title>A dynamic microbial community with high functional redundancy inhabits the cold, oxic subseafloor aquifer.</title>
        <authorList>
            <person name="Tully B.J."/>
            <person name="Wheat C.G."/>
            <person name="Glazer B.T."/>
            <person name="Huber J.A."/>
        </authorList>
    </citation>
    <scope>NUCLEOTIDE SEQUENCE [LARGE SCALE GENOMIC DNA]</scope>
</reference>
<comment type="caution">
    <text evidence="1">The sequence shown here is derived from an EMBL/GenBank/DDBJ whole genome shotgun (WGS) entry which is preliminary data.</text>
</comment>
<dbReference type="InterPro" id="IPR023198">
    <property type="entry name" value="PGP-like_dom2"/>
</dbReference>
<organism evidence="1 2">
    <name type="scientific">Aerophobetes bacterium</name>
    <dbReference type="NCBI Taxonomy" id="2030807"/>
    <lineage>
        <taxon>Bacteria</taxon>
        <taxon>Candidatus Aerophobota</taxon>
    </lineage>
</organism>
<dbReference type="Gene3D" id="1.10.150.240">
    <property type="entry name" value="Putative phosphatase, domain 2"/>
    <property type="match status" value="1"/>
</dbReference>
<accession>A0A2A4YGC1</accession>
<dbReference type="SFLD" id="SFLDS00003">
    <property type="entry name" value="Haloacid_Dehalogenase"/>
    <property type="match status" value="1"/>
</dbReference>
<dbReference type="PANTHER" id="PTHR43611:SF3">
    <property type="entry name" value="FLAVIN MONONUCLEOTIDE HYDROLASE 1, CHLOROPLATIC"/>
    <property type="match status" value="1"/>
</dbReference>
<evidence type="ECO:0000313" key="1">
    <source>
        <dbReference type="EMBL" id="PCI93385.1"/>
    </source>
</evidence>
<dbReference type="InterPro" id="IPR023214">
    <property type="entry name" value="HAD_sf"/>
</dbReference>
<dbReference type="Proteomes" id="UP000217838">
    <property type="component" value="Unassembled WGS sequence"/>
</dbReference>
<dbReference type="SFLD" id="SFLDG01129">
    <property type="entry name" value="C1.5:_HAD__Beta-PGM__Phosphata"/>
    <property type="match status" value="1"/>
</dbReference>
<evidence type="ECO:0000313" key="2">
    <source>
        <dbReference type="Proteomes" id="UP000217838"/>
    </source>
</evidence>
<proteinExistence type="predicted"/>
<feature type="non-terminal residue" evidence="1">
    <location>
        <position position="198"/>
    </location>
</feature>
<dbReference type="Pfam" id="PF00702">
    <property type="entry name" value="Hydrolase"/>
    <property type="match status" value="1"/>
</dbReference>
<evidence type="ECO:0008006" key="3">
    <source>
        <dbReference type="Google" id="ProtNLM"/>
    </source>
</evidence>
<dbReference type="NCBIfam" id="TIGR01509">
    <property type="entry name" value="HAD-SF-IA-v3"/>
    <property type="match status" value="1"/>
</dbReference>
<dbReference type="PANTHER" id="PTHR43611">
    <property type="entry name" value="ALPHA-D-GLUCOSE 1-PHOSPHATE PHOSPHATASE"/>
    <property type="match status" value="1"/>
</dbReference>
<name>A0A2A4YGC1_UNCAE</name>
<dbReference type="Gene3D" id="3.40.50.1000">
    <property type="entry name" value="HAD superfamily/HAD-like"/>
    <property type="match status" value="1"/>
</dbReference>
<protein>
    <recommendedName>
        <fullName evidence="3">HAD family phosphatase</fullName>
    </recommendedName>
</protein>
<dbReference type="InterPro" id="IPR006439">
    <property type="entry name" value="HAD-SF_hydro_IA"/>
</dbReference>
<dbReference type="PRINTS" id="PR00413">
    <property type="entry name" value="HADHALOGNASE"/>
</dbReference>
<dbReference type="SUPFAM" id="SSF56784">
    <property type="entry name" value="HAD-like"/>
    <property type="match status" value="1"/>
</dbReference>